<dbReference type="AlphaFoldDB" id="A0A977PWU7"/>
<accession>A0A977PWU7</accession>
<dbReference type="Pfam" id="PF11237">
    <property type="entry name" value="DUF3038"/>
    <property type="match status" value="1"/>
</dbReference>
<name>A0A977PWU7_9CYAN</name>
<dbReference type="Proteomes" id="UP001065613">
    <property type="component" value="Chromosome"/>
</dbReference>
<dbReference type="EMBL" id="CP073041">
    <property type="protein sequence ID" value="UXE61588.1"/>
    <property type="molecule type" value="Genomic_DNA"/>
</dbReference>
<proteinExistence type="predicted"/>
<gene>
    <name evidence="1" type="ORF">KA717_00940</name>
</gene>
<organism evidence="1">
    <name type="scientific">Woronichinia naegeliana WA131</name>
    <dbReference type="NCBI Taxonomy" id="2824559"/>
    <lineage>
        <taxon>Bacteria</taxon>
        <taxon>Bacillati</taxon>
        <taxon>Cyanobacteriota</taxon>
        <taxon>Cyanophyceae</taxon>
        <taxon>Synechococcales</taxon>
        <taxon>Coelosphaeriaceae</taxon>
        <taxon>Woronichinia</taxon>
    </lineage>
</organism>
<reference evidence="1" key="1">
    <citation type="submission" date="2021-04" db="EMBL/GenBank/DDBJ databases">
        <title>Genome sequence of Woronichinia naegeliana from Washington state freshwater lake bloom.</title>
        <authorList>
            <person name="Dreher T.W."/>
        </authorList>
    </citation>
    <scope>NUCLEOTIDE SEQUENCE</scope>
    <source>
        <strain evidence="1">WA131</strain>
    </source>
</reference>
<dbReference type="InterPro" id="IPR021399">
    <property type="entry name" value="DUF3038"/>
</dbReference>
<sequence>MSSSVRVESVSSNWQDLPLVHSPNEEQLCQIQRRLDVLFLALIALTELEVNLVEQSVQELHLKHFSLELGTAETLSQPRQWGSCLDRPLSLEAARSLVLIICHLAQKHQELLRRAVTLMEQMQEQGKDAAKTALLGEYLGRFRGFYQDYQAIAVVETRDWERFAFKQLIDLMFYGAINGHRRLWLVLLEKVQGWGNETAG</sequence>
<protein>
    <submittedName>
        <fullName evidence="1">DUF3038 domain-containing protein</fullName>
    </submittedName>
</protein>
<evidence type="ECO:0000313" key="1">
    <source>
        <dbReference type="EMBL" id="UXE61588.1"/>
    </source>
</evidence>
<dbReference type="KEGG" id="wna:KA717_00940"/>